<dbReference type="InterPro" id="IPR006110">
    <property type="entry name" value="Pol_omega/Rpo6/RPB6"/>
</dbReference>
<evidence type="ECO:0000256" key="10">
    <source>
        <dbReference type="HAMAP-Rule" id="MF_00366"/>
    </source>
</evidence>
<dbReference type="NCBIfam" id="TIGR00690">
    <property type="entry name" value="rpoZ"/>
    <property type="match status" value="1"/>
</dbReference>
<comment type="similarity">
    <text evidence="1 10">Belongs to the RNA polymerase subunit omega family.</text>
</comment>
<evidence type="ECO:0000256" key="3">
    <source>
        <dbReference type="ARBA" id="ARBA00013725"/>
    </source>
</evidence>
<evidence type="ECO:0000256" key="7">
    <source>
        <dbReference type="ARBA" id="ARBA00023163"/>
    </source>
</evidence>
<dbReference type="EMBL" id="BGZN01000009">
    <property type="protein sequence ID" value="GBR73315.1"/>
    <property type="molecule type" value="Genomic_DNA"/>
</dbReference>
<organism evidence="11 12">
    <name type="scientific">Termititenax aidoneus</name>
    <dbReference type="NCBI Taxonomy" id="2218524"/>
    <lineage>
        <taxon>Bacteria</taxon>
        <taxon>Bacillati</taxon>
        <taxon>Candidatus Margulisiibacteriota</taxon>
        <taxon>Candidatus Termititenacia</taxon>
        <taxon>Candidatus Termititenacales</taxon>
        <taxon>Candidatus Termititenacaceae</taxon>
        <taxon>Candidatus Termititenax</taxon>
    </lineage>
</organism>
<reference evidence="11 12" key="1">
    <citation type="journal article" date="2019" name="ISME J.">
        <title>Genome analyses of uncultured TG2/ZB3 bacteria in 'Margulisbacteria' specifically attached to ectosymbiotic spirochetes of protists in the termite gut.</title>
        <authorList>
            <person name="Utami Y.D."/>
            <person name="Kuwahara H."/>
            <person name="Igai K."/>
            <person name="Murakami T."/>
            <person name="Sugaya K."/>
            <person name="Morikawa T."/>
            <person name="Nagura Y."/>
            <person name="Yuki M."/>
            <person name="Deevong P."/>
            <person name="Inoue T."/>
            <person name="Kihara K."/>
            <person name="Lo N."/>
            <person name="Yamada A."/>
            <person name="Ohkuma M."/>
            <person name="Hongoh Y."/>
        </authorList>
    </citation>
    <scope>NUCLEOTIDE SEQUENCE [LARGE SCALE GENOMIC DNA]</scope>
    <source>
        <strain evidence="11">NkOx7-01</strain>
    </source>
</reference>
<evidence type="ECO:0000256" key="4">
    <source>
        <dbReference type="ARBA" id="ARBA00022478"/>
    </source>
</evidence>
<evidence type="ECO:0000313" key="11">
    <source>
        <dbReference type="EMBL" id="GBR73315.1"/>
    </source>
</evidence>
<protein>
    <recommendedName>
        <fullName evidence="3 10">DNA-directed RNA polymerase subunit omega</fullName>
        <shortName evidence="10">RNAP omega subunit</shortName>
        <ecNumber evidence="2 10">2.7.7.6</ecNumber>
    </recommendedName>
    <alternativeName>
        <fullName evidence="10">RNA polymerase omega subunit</fullName>
    </alternativeName>
    <alternativeName>
        <fullName evidence="8 10">Transcriptase subunit omega</fullName>
    </alternativeName>
</protein>
<dbReference type="PANTHER" id="PTHR34476:SF1">
    <property type="entry name" value="DNA-DIRECTED RNA POLYMERASE SUBUNIT OMEGA"/>
    <property type="match status" value="1"/>
</dbReference>
<dbReference type="Pfam" id="PF01192">
    <property type="entry name" value="RNA_pol_Rpb6"/>
    <property type="match status" value="1"/>
</dbReference>
<dbReference type="Gene3D" id="3.90.940.10">
    <property type="match status" value="1"/>
</dbReference>
<evidence type="ECO:0000256" key="9">
    <source>
        <dbReference type="ARBA" id="ARBA00048552"/>
    </source>
</evidence>
<evidence type="ECO:0000256" key="6">
    <source>
        <dbReference type="ARBA" id="ARBA00022695"/>
    </source>
</evidence>
<comment type="caution">
    <text evidence="11">The sequence shown here is derived from an EMBL/GenBank/DDBJ whole genome shotgun (WGS) entry which is preliminary data.</text>
</comment>
<proteinExistence type="inferred from homology"/>
<comment type="subunit">
    <text evidence="10">The RNAP catalytic core consists of 2 alpha, 1 beta, 1 beta' and 1 omega subunit. When a sigma factor is associated with the core the holoenzyme is formed, which can initiate transcription.</text>
</comment>
<accession>A0A388TA74</accession>
<dbReference type="AlphaFoldDB" id="A0A388TA74"/>
<evidence type="ECO:0000256" key="8">
    <source>
        <dbReference type="ARBA" id="ARBA00029924"/>
    </source>
</evidence>
<name>A0A388TA74_TERA1</name>
<dbReference type="HAMAP" id="MF_00366">
    <property type="entry name" value="RNApol_bact_RpoZ"/>
    <property type="match status" value="1"/>
</dbReference>
<dbReference type="SUPFAM" id="SSF63562">
    <property type="entry name" value="RPB6/omega subunit-like"/>
    <property type="match status" value="1"/>
</dbReference>
<gene>
    <name evidence="10 11" type="primary">rpoZ</name>
    <name evidence="11" type="ORF">NO1_0716</name>
</gene>
<evidence type="ECO:0000256" key="1">
    <source>
        <dbReference type="ARBA" id="ARBA00006711"/>
    </source>
</evidence>
<evidence type="ECO:0000256" key="5">
    <source>
        <dbReference type="ARBA" id="ARBA00022679"/>
    </source>
</evidence>
<comment type="catalytic activity">
    <reaction evidence="9 10">
        <text>RNA(n) + a ribonucleoside 5'-triphosphate = RNA(n+1) + diphosphate</text>
        <dbReference type="Rhea" id="RHEA:21248"/>
        <dbReference type="Rhea" id="RHEA-COMP:14527"/>
        <dbReference type="Rhea" id="RHEA-COMP:17342"/>
        <dbReference type="ChEBI" id="CHEBI:33019"/>
        <dbReference type="ChEBI" id="CHEBI:61557"/>
        <dbReference type="ChEBI" id="CHEBI:140395"/>
        <dbReference type="EC" id="2.7.7.6"/>
    </reaction>
</comment>
<evidence type="ECO:0000256" key="2">
    <source>
        <dbReference type="ARBA" id="ARBA00012418"/>
    </source>
</evidence>
<dbReference type="EC" id="2.7.7.6" evidence="2 10"/>
<dbReference type="GO" id="GO:0000428">
    <property type="term" value="C:DNA-directed RNA polymerase complex"/>
    <property type="evidence" value="ECO:0007669"/>
    <property type="project" value="UniProtKB-KW"/>
</dbReference>
<keyword evidence="12" id="KW-1185">Reference proteome</keyword>
<dbReference type="GO" id="GO:0003899">
    <property type="term" value="F:DNA-directed RNA polymerase activity"/>
    <property type="evidence" value="ECO:0007669"/>
    <property type="project" value="UniProtKB-UniRule"/>
</dbReference>
<dbReference type="Proteomes" id="UP000269352">
    <property type="component" value="Unassembled WGS sequence"/>
</dbReference>
<dbReference type="SMART" id="SM01409">
    <property type="entry name" value="RNA_pol_Rpb6"/>
    <property type="match status" value="1"/>
</dbReference>
<sequence>MKEIVIEEVLEKLDNRFMLSVVAAKRARQLKDGAVQQVELSKEKDDTDLVIALDEINAGKIKAEIAPPETETAESLGAKIIEKAKGAKKKSDK</sequence>
<keyword evidence="7 10" id="KW-0804">Transcription</keyword>
<dbReference type="InterPro" id="IPR036161">
    <property type="entry name" value="RPB6/omega-like_sf"/>
</dbReference>
<dbReference type="GO" id="GO:0006351">
    <property type="term" value="P:DNA-templated transcription"/>
    <property type="evidence" value="ECO:0007669"/>
    <property type="project" value="UniProtKB-UniRule"/>
</dbReference>
<keyword evidence="6 10" id="KW-0548">Nucleotidyltransferase</keyword>
<keyword evidence="5 10" id="KW-0808">Transferase</keyword>
<comment type="function">
    <text evidence="10">Promotes RNA polymerase assembly. Latches the N- and C-terminal regions of the beta' subunit thereby facilitating its interaction with the beta and alpha subunits.</text>
</comment>
<dbReference type="GO" id="GO:0003677">
    <property type="term" value="F:DNA binding"/>
    <property type="evidence" value="ECO:0007669"/>
    <property type="project" value="UniProtKB-UniRule"/>
</dbReference>
<dbReference type="PANTHER" id="PTHR34476">
    <property type="entry name" value="DNA-DIRECTED RNA POLYMERASE SUBUNIT OMEGA"/>
    <property type="match status" value="1"/>
</dbReference>
<keyword evidence="4 10" id="KW-0240">DNA-directed RNA polymerase</keyword>
<dbReference type="InterPro" id="IPR003716">
    <property type="entry name" value="DNA-dir_RNA_pol_omega"/>
</dbReference>
<evidence type="ECO:0000313" key="12">
    <source>
        <dbReference type="Proteomes" id="UP000269352"/>
    </source>
</evidence>